<feature type="region of interest" description="Disordered" evidence="1">
    <location>
        <begin position="178"/>
        <end position="197"/>
    </location>
</feature>
<feature type="compositionally biased region" description="Basic and acidic residues" evidence="1">
    <location>
        <begin position="181"/>
        <end position="190"/>
    </location>
</feature>
<dbReference type="InterPro" id="IPR049249">
    <property type="entry name" value="DUF6882"/>
</dbReference>
<gene>
    <name evidence="2" type="ORF">H8K33_01485</name>
</gene>
<name>A0ABR6XKY9_9BURK</name>
<reference evidence="2 3" key="1">
    <citation type="submission" date="2020-08" db="EMBL/GenBank/DDBJ databases">
        <title>Novel species isolated from subtropical streams in China.</title>
        <authorList>
            <person name="Lu H."/>
        </authorList>
    </citation>
    <scope>NUCLEOTIDE SEQUENCE [LARGE SCALE GENOMIC DNA]</scope>
    <source>
        <strain evidence="2 3">KCTC 52442</strain>
    </source>
</reference>
<proteinExistence type="predicted"/>
<keyword evidence="3" id="KW-1185">Reference proteome</keyword>
<comment type="caution">
    <text evidence="2">The sequence shown here is derived from an EMBL/GenBank/DDBJ whole genome shotgun (WGS) entry which is preliminary data.</text>
</comment>
<protein>
    <submittedName>
        <fullName evidence="2">Uncharacterized protein</fullName>
    </submittedName>
</protein>
<evidence type="ECO:0000313" key="3">
    <source>
        <dbReference type="Proteomes" id="UP000643610"/>
    </source>
</evidence>
<dbReference type="Pfam" id="PF21813">
    <property type="entry name" value="DUF6882"/>
    <property type="match status" value="1"/>
</dbReference>
<accession>A0ABR6XKY9</accession>
<organism evidence="2 3">
    <name type="scientific">Undibacterium amnicola</name>
    <dbReference type="NCBI Taxonomy" id="1834038"/>
    <lineage>
        <taxon>Bacteria</taxon>
        <taxon>Pseudomonadati</taxon>
        <taxon>Pseudomonadota</taxon>
        <taxon>Betaproteobacteria</taxon>
        <taxon>Burkholderiales</taxon>
        <taxon>Oxalobacteraceae</taxon>
        <taxon>Undibacterium</taxon>
    </lineage>
</organism>
<dbReference type="Proteomes" id="UP000643610">
    <property type="component" value="Unassembled WGS sequence"/>
</dbReference>
<evidence type="ECO:0000256" key="1">
    <source>
        <dbReference type="SAM" id="MobiDB-lite"/>
    </source>
</evidence>
<sequence length="197" mass="22605">MSKIIAFFRNFLHRPKQKEVSANAASFISSAHEEMLHQHLQHASNWQYGKEKGWSADLEAGVIVFQFAGERTGTSHFQTIGIYDETDGRFVWAWSQRSLPSRLRAHATMAKHWGQAQRHASFIASSVQCSMDQAWEFAAVTRKLAGAHSVYRGRIGNRYIFMTTEEIHINDLTAPSLPSEVRTKKPDWTKTRQRNSW</sequence>
<evidence type="ECO:0000313" key="2">
    <source>
        <dbReference type="EMBL" id="MBC3830175.1"/>
    </source>
</evidence>
<dbReference type="RefSeq" id="WP_186889207.1">
    <property type="nucleotide sequence ID" value="NZ_JACOFU010000001.1"/>
</dbReference>
<dbReference type="EMBL" id="JACOFU010000001">
    <property type="protein sequence ID" value="MBC3830175.1"/>
    <property type="molecule type" value="Genomic_DNA"/>
</dbReference>